<gene>
    <name evidence="3" type="primary">ureF</name>
    <name evidence="5" type="ORF">SAMN06297251_103238</name>
</gene>
<comment type="similarity">
    <text evidence="3">Belongs to the UreF family.</text>
</comment>
<dbReference type="OrthoDB" id="9798772at2"/>
<dbReference type="PANTHER" id="PTHR33620">
    <property type="entry name" value="UREASE ACCESSORY PROTEIN F"/>
    <property type="match status" value="1"/>
</dbReference>
<dbReference type="InterPro" id="IPR002639">
    <property type="entry name" value="UreF"/>
</dbReference>
<keyword evidence="1 3" id="KW-0996">Nickel insertion</keyword>
<evidence type="ECO:0000256" key="4">
    <source>
        <dbReference type="SAM" id="MobiDB-lite"/>
    </source>
</evidence>
<dbReference type="HAMAP" id="MF_01385">
    <property type="entry name" value="UreF"/>
    <property type="match status" value="1"/>
</dbReference>
<dbReference type="AlphaFoldDB" id="A0A1W1ZZS8"/>
<dbReference type="RefSeq" id="WP_084409054.1">
    <property type="nucleotide sequence ID" value="NZ_FWXR01000003.1"/>
</dbReference>
<dbReference type="GO" id="GO:0005737">
    <property type="term" value="C:cytoplasm"/>
    <property type="evidence" value="ECO:0007669"/>
    <property type="project" value="UniProtKB-SubCell"/>
</dbReference>
<evidence type="ECO:0000313" key="6">
    <source>
        <dbReference type="Proteomes" id="UP000192656"/>
    </source>
</evidence>
<dbReference type="PIRSF" id="PIRSF009467">
    <property type="entry name" value="Ureas_acces_UreF"/>
    <property type="match status" value="1"/>
</dbReference>
<feature type="region of interest" description="Disordered" evidence="4">
    <location>
        <begin position="1"/>
        <end position="21"/>
    </location>
</feature>
<dbReference type="GO" id="GO:0016151">
    <property type="term" value="F:nickel cation binding"/>
    <property type="evidence" value="ECO:0007669"/>
    <property type="project" value="UniProtKB-UniRule"/>
</dbReference>
<dbReference type="InterPro" id="IPR038277">
    <property type="entry name" value="UreF_sf"/>
</dbReference>
<name>A0A1W1ZZS8_9HYPH</name>
<accession>A0A1W1ZZS8</accession>
<comment type="subcellular location">
    <subcellularLocation>
        <location evidence="3">Cytoplasm</location>
    </subcellularLocation>
</comment>
<proteinExistence type="inferred from homology"/>
<sequence length="242" mass="25820">MSQTSALGAPATRTPEAPNDADDLRRLTALMTLFSPSFPIGGFAWSHGLESAIREGRVEDAATTRDWIAFLLAHGSGWTDAVLFAEAWRASSSNDTSRLREANALALALPGAAERRLESEHLGEAFCRASLPWRGDMPAMRDRAIAYAIAAGWLAAKLDLPLQASLAAFLNGFVSNLVQAASRLVPLGQSEAVQILHDLSEKIVASAREASGASLDDLGSAALVSDIAAMRHETLQPRLFRS</sequence>
<keyword evidence="3" id="KW-0963">Cytoplasm</keyword>
<organism evidence="5 6">
    <name type="scientific">Fulvimarina manganoxydans</name>
    <dbReference type="NCBI Taxonomy" id="937218"/>
    <lineage>
        <taxon>Bacteria</taxon>
        <taxon>Pseudomonadati</taxon>
        <taxon>Pseudomonadota</taxon>
        <taxon>Alphaproteobacteria</taxon>
        <taxon>Hyphomicrobiales</taxon>
        <taxon>Aurantimonadaceae</taxon>
        <taxon>Fulvimarina</taxon>
    </lineage>
</organism>
<keyword evidence="2 3" id="KW-0143">Chaperone</keyword>
<evidence type="ECO:0000256" key="1">
    <source>
        <dbReference type="ARBA" id="ARBA00022988"/>
    </source>
</evidence>
<dbReference type="Proteomes" id="UP000192656">
    <property type="component" value="Unassembled WGS sequence"/>
</dbReference>
<dbReference type="Gene3D" id="1.10.4190.10">
    <property type="entry name" value="Urease accessory protein UreF"/>
    <property type="match status" value="1"/>
</dbReference>
<dbReference type="PANTHER" id="PTHR33620:SF1">
    <property type="entry name" value="UREASE ACCESSORY PROTEIN F"/>
    <property type="match status" value="1"/>
</dbReference>
<evidence type="ECO:0000313" key="5">
    <source>
        <dbReference type="EMBL" id="SMC53722.1"/>
    </source>
</evidence>
<comment type="subunit">
    <text evidence="3">UreD, UreF and UreG form a complex that acts as a GTP-hydrolysis-dependent molecular chaperone, activating the urease apoprotein by helping to assemble the nickel containing metallocenter of UreC. The UreE protein probably delivers the nickel.</text>
</comment>
<keyword evidence="6" id="KW-1185">Reference proteome</keyword>
<comment type="function">
    <text evidence="3">Required for maturation of urease via the functional incorporation of the urease nickel metallocenter.</text>
</comment>
<dbReference type="EMBL" id="FWXR01000003">
    <property type="protein sequence ID" value="SMC53722.1"/>
    <property type="molecule type" value="Genomic_DNA"/>
</dbReference>
<dbReference type="Pfam" id="PF01730">
    <property type="entry name" value="UreF"/>
    <property type="match status" value="1"/>
</dbReference>
<protein>
    <recommendedName>
        <fullName evidence="3">Urease accessory protein UreF</fullName>
    </recommendedName>
</protein>
<evidence type="ECO:0000256" key="3">
    <source>
        <dbReference type="HAMAP-Rule" id="MF_01385"/>
    </source>
</evidence>
<dbReference type="STRING" id="937218.SAMN06297251_103238"/>
<reference evidence="5 6" key="1">
    <citation type="submission" date="2017-04" db="EMBL/GenBank/DDBJ databases">
        <authorList>
            <person name="Afonso C.L."/>
            <person name="Miller P.J."/>
            <person name="Scott M.A."/>
            <person name="Spackman E."/>
            <person name="Goraichik I."/>
            <person name="Dimitrov K.M."/>
            <person name="Suarez D.L."/>
            <person name="Swayne D.E."/>
        </authorList>
    </citation>
    <scope>NUCLEOTIDE SEQUENCE [LARGE SCALE GENOMIC DNA]</scope>
    <source>
        <strain evidence="5 6">CGMCC 1.10972</strain>
    </source>
</reference>
<evidence type="ECO:0000256" key="2">
    <source>
        <dbReference type="ARBA" id="ARBA00023186"/>
    </source>
</evidence>